<feature type="signal peptide" evidence="1">
    <location>
        <begin position="1"/>
        <end position="24"/>
    </location>
</feature>
<evidence type="ECO:0000256" key="1">
    <source>
        <dbReference type="SAM" id="SignalP"/>
    </source>
</evidence>
<comment type="caution">
    <text evidence="2">The sequence shown here is derived from an EMBL/GenBank/DDBJ whole genome shotgun (WGS) entry which is preliminary data.</text>
</comment>
<reference evidence="3" key="1">
    <citation type="submission" date="2018-06" db="EMBL/GenBank/DDBJ databases">
        <authorList>
            <person name="Helene L.C."/>
            <person name="Dall'Agnol R."/>
            <person name="Delamuta J.R."/>
            <person name="Hungria M."/>
        </authorList>
    </citation>
    <scope>NUCLEOTIDE SEQUENCE [LARGE SCALE GENOMIC DNA]</scope>
    <source>
        <strain evidence="3">CNPSo 3140</strain>
    </source>
</reference>
<dbReference type="OrthoDB" id="9810895at2"/>
<dbReference type="AlphaFoldDB" id="A0A330GQR3"/>
<dbReference type="EMBL" id="QMBQ01000007">
    <property type="protein sequence ID" value="RAZ73973.1"/>
    <property type="molecule type" value="Genomic_DNA"/>
</dbReference>
<dbReference type="Proteomes" id="UP000251956">
    <property type="component" value="Unassembled WGS sequence"/>
</dbReference>
<sequence length="100" mass="10174">MTRFVVAAMLATAAITLGAAPAKAAAQCAARADIIKALGDKFHETEAGRGLINPNVVLEIFVSDQGSWTVLASDTKGQSCVLSVGEGWDSPTITAAMPGA</sequence>
<name>A0A330GQR3_9HYPH</name>
<proteinExistence type="predicted"/>
<protein>
    <submittedName>
        <fullName evidence="2">Uncharacterized protein</fullName>
    </submittedName>
</protein>
<evidence type="ECO:0000313" key="3">
    <source>
        <dbReference type="Proteomes" id="UP000251956"/>
    </source>
</evidence>
<keyword evidence="3" id="KW-1185">Reference proteome</keyword>
<dbReference type="RefSeq" id="WP_112129746.1">
    <property type="nucleotide sequence ID" value="NZ_QMBQ01000007.1"/>
</dbReference>
<reference evidence="2 3" key="2">
    <citation type="submission" date="2018-07" db="EMBL/GenBank/DDBJ databases">
        <title>Diversity of Mesorhizobium strains in Brazil.</title>
        <authorList>
            <person name="Helene L.C.F."/>
            <person name="Dall'Agnol R."/>
            <person name="Delamuta J.R.M."/>
            <person name="Hungria M."/>
        </authorList>
    </citation>
    <scope>NUCLEOTIDE SEQUENCE [LARGE SCALE GENOMIC DNA]</scope>
    <source>
        <strain evidence="2 3">CNPSo 3140</strain>
    </source>
</reference>
<evidence type="ECO:0000313" key="2">
    <source>
        <dbReference type="EMBL" id="RAZ73973.1"/>
    </source>
</evidence>
<keyword evidence="1" id="KW-0732">Signal</keyword>
<feature type="chain" id="PRO_5016301285" evidence="1">
    <location>
        <begin position="25"/>
        <end position="100"/>
    </location>
</feature>
<organism evidence="2 3">
    <name type="scientific">Mesorhizobium atlanticum</name>
    <dbReference type="NCBI Taxonomy" id="2233532"/>
    <lineage>
        <taxon>Bacteria</taxon>
        <taxon>Pseudomonadati</taxon>
        <taxon>Pseudomonadota</taxon>
        <taxon>Alphaproteobacteria</taxon>
        <taxon>Hyphomicrobiales</taxon>
        <taxon>Phyllobacteriaceae</taxon>
        <taxon>Mesorhizobium</taxon>
    </lineage>
</organism>
<gene>
    <name evidence="2" type="ORF">DPM35_24385</name>
</gene>
<accession>A0A330GQR3</accession>